<accession>A0A839GTG3</accession>
<comment type="caution">
    <text evidence="2">The sequence shown here is derived from an EMBL/GenBank/DDBJ whole genome shotgun (WGS) entry which is preliminary data.</text>
</comment>
<organism evidence="2 3">
    <name type="scientific">Rufibacter quisquiliarum</name>
    <dbReference type="NCBI Taxonomy" id="1549639"/>
    <lineage>
        <taxon>Bacteria</taxon>
        <taxon>Pseudomonadati</taxon>
        <taxon>Bacteroidota</taxon>
        <taxon>Cytophagia</taxon>
        <taxon>Cytophagales</taxon>
        <taxon>Hymenobacteraceae</taxon>
        <taxon>Rufibacter</taxon>
    </lineage>
</organism>
<evidence type="ECO:0000313" key="2">
    <source>
        <dbReference type="EMBL" id="MBA9078755.1"/>
    </source>
</evidence>
<keyword evidence="1" id="KW-0175">Coiled coil</keyword>
<gene>
    <name evidence="2" type="ORF">FHS90_003485</name>
</gene>
<protein>
    <submittedName>
        <fullName evidence="2">Uncharacterized protein</fullName>
    </submittedName>
</protein>
<dbReference type="Proteomes" id="UP000563094">
    <property type="component" value="Unassembled WGS sequence"/>
</dbReference>
<evidence type="ECO:0000313" key="3">
    <source>
        <dbReference type="Proteomes" id="UP000563094"/>
    </source>
</evidence>
<dbReference type="EMBL" id="JACJIQ010000015">
    <property type="protein sequence ID" value="MBA9078755.1"/>
    <property type="molecule type" value="Genomic_DNA"/>
</dbReference>
<name>A0A839GTG3_9BACT</name>
<proteinExistence type="predicted"/>
<keyword evidence="3" id="KW-1185">Reference proteome</keyword>
<evidence type="ECO:0000256" key="1">
    <source>
        <dbReference type="SAM" id="Coils"/>
    </source>
</evidence>
<feature type="coiled-coil region" evidence="1">
    <location>
        <begin position="99"/>
        <end position="133"/>
    </location>
</feature>
<sequence length="318" mass="36089">MAPLSLFHKLELHYFFTDDSHTIDAAVRNKCEAELLAVASEIAAILGIKIKLETEPYREGGLKEKFRIITKNRFLSGILASILSGVITAVVSHQLNSDTDLDELQKQKLRLEIKKLEQEVNEFNRAHATLDVAKAADTLSNYSYKIVKHTSNFYKTLQHYSKVTHVSFTRLNEQDEEIGQPKVLQKKDFGQFILDTDELPSVLDEQAQIEIISPVLSPGPYKWKGFYAATGEPIDFYMKDEDFKRDIIQKAVSFRSGSRIDCRLEVKRKLSETGLVIHSSYAVLTVLSVQDGQATVETPQGKKLKREKELLKNQLALF</sequence>
<dbReference type="RefSeq" id="WP_182513875.1">
    <property type="nucleotide sequence ID" value="NZ_JACJIQ010000015.1"/>
</dbReference>
<dbReference type="AlphaFoldDB" id="A0A839GTG3"/>
<reference evidence="2 3" key="1">
    <citation type="submission" date="2020-08" db="EMBL/GenBank/DDBJ databases">
        <title>Genomic Encyclopedia of Type Strains, Phase IV (KMG-IV): sequencing the most valuable type-strain genomes for metagenomic binning, comparative biology and taxonomic classification.</title>
        <authorList>
            <person name="Goeker M."/>
        </authorList>
    </citation>
    <scope>NUCLEOTIDE SEQUENCE [LARGE SCALE GENOMIC DNA]</scope>
    <source>
        <strain evidence="2 3">DSM 29854</strain>
    </source>
</reference>